<evidence type="ECO:0000256" key="2">
    <source>
        <dbReference type="ARBA" id="ARBA00013194"/>
    </source>
</evidence>
<keyword evidence="7" id="KW-1185">Reference proteome</keyword>
<dbReference type="InterPro" id="IPR004155">
    <property type="entry name" value="PBS_lyase_HEAT"/>
</dbReference>
<dbReference type="InterPro" id="IPR029000">
    <property type="entry name" value="Cyclophilin-like_dom_sf"/>
</dbReference>
<dbReference type="InterPro" id="IPR002130">
    <property type="entry name" value="Cyclophilin-type_PPIase_dom"/>
</dbReference>
<evidence type="ECO:0000259" key="5">
    <source>
        <dbReference type="PROSITE" id="PS50072"/>
    </source>
</evidence>
<dbReference type="SUPFAM" id="SSF48371">
    <property type="entry name" value="ARM repeat"/>
    <property type="match status" value="1"/>
</dbReference>
<comment type="caution">
    <text evidence="6">The sequence shown here is derived from an EMBL/GenBank/DDBJ whole genome shotgun (WGS) entry which is preliminary data.</text>
</comment>
<dbReference type="Pfam" id="PF00160">
    <property type="entry name" value="Pro_isomerase"/>
    <property type="match status" value="1"/>
</dbReference>
<dbReference type="Pfam" id="PF13646">
    <property type="entry name" value="HEAT_2"/>
    <property type="match status" value="2"/>
</dbReference>
<dbReference type="InterPro" id="IPR016024">
    <property type="entry name" value="ARM-type_fold"/>
</dbReference>
<dbReference type="Gene3D" id="2.40.100.10">
    <property type="entry name" value="Cyclophilin-like"/>
    <property type="match status" value="1"/>
</dbReference>
<dbReference type="Proteomes" id="UP001501221">
    <property type="component" value="Unassembled WGS sequence"/>
</dbReference>
<accession>A0ABN0SX05</accession>
<evidence type="ECO:0000313" key="6">
    <source>
        <dbReference type="EMBL" id="GAA0204482.1"/>
    </source>
</evidence>
<comment type="similarity">
    <text evidence="1">Belongs to the cyclophilin-type PPIase family.</text>
</comment>
<keyword evidence="4" id="KW-0413">Isomerase</keyword>
<dbReference type="SMART" id="SM00567">
    <property type="entry name" value="EZ_HEAT"/>
    <property type="match status" value="3"/>
</dbReference>
<dbReference type="InterPro" id="IPR011989">
    <property type="entry name" value="ARM-like"/>
</dbReference>
<evidence type="ECO:0000256" key="1">
    <source>
        <dbReference type="ARBA" id="ARBA00007365"/>
    </source>
</evidence>
<evidence type="ECO:0000256" key="3">
    <source>
        <dbReference type="ARBA" id="ARBA00023110"/>
    </source>
</evidence>
<gene>
    <name evidence="6" type="ORF">GCM10009123_09800</name>
</gene>
<dbReference type="CDD" id="cd00317">
    <property type="entry name" value="cyclophilin"/>
    <property type="match status" value="1"/>
</dbReference>
<proteinExistence type="inferred from homology"/>
<organism evidence="6 7">
    <name type="scientific">Kangiella japonica</name>
    <dbReference type="NCBI Taxonomy" id="647384"/>
    <lineage>
        <taxon>Bacteria</taxon>
        <taxon>Pseudomonadati</taxon>
        <taxon>Pseudomonadota</taxon>
        <taxon>Gammaproteobacteria</taxon>
        <taxon>Kangiellales</taxon>
        <taxon>Kangiellaceae</taxon>
        <taxon>Kangiella</taxon>
    </lineage>
</organism>
<feature type="domain" description="PPIase cyclophilin-type" evidence="5">
    <location>
        <begin position="425"/>
        <end position="542"/>
    </location>
</feature>
<dbReference type="InterPro" id="IPR020892">
    <property type="entry name" value="Cyclophilin-type_PPIase_CS"/>
</dbReference>
<name>A0ABN0SX05_9GAMM</name>
<reference evidence="7" key="1">
    <citation type="journal article" date="2019" name="Int. J. Syst. Evol. Microbiol.">
        <title>The Global Catalogue of Microorganisms (GCM) 10K type strain sequencing project: providing services to taxonomists for standard genome sequencing and annotation.</title>
        <authorList>
            <consortium name="The Broad Institute Genomics Platform"/>
            <consortium name="The Broad Institute Genome Sequencing Center for Infectious Disease"/>
            <person name="Wu L."/>
            <person name="Ma J."/>
        </authorList>
    </citation>
    <scope>NUCLEOTIDE SEQUENCE [LARGE SCALE GENOMIC DNA]</scope>
    <source>
        <strain evidence="7">JCM 16211</strain>
    </source>
</reference>
<evidence type="ECO:0000313" key="7">
    <source>
        <dbReference type="Proteomes" id="UP001501221"/>
    </source>
</evidence>
<keyword evidence="3" id="KW-0697">Rotamase</keyword>
<dbReference type="EC" id="5.2.1.8" evidence="2"/>
<dbReference type="PANTHER" id="PTHR45625">
    <property type="entry name" value="PEPTIDYL-PROLYL CIS-TRANS ISOMERASE-RELATED"/>
    <property type="match status" value="1"/>
</dbReference>
<sequence>MKHWFLWGVTGFLAVFCAIGSVESRACVHPNDIYYWADMRDVQHYKFEEALNCDDLPLETLETTLISFGRIGGESAVKQVLPYLQHENATIRKAAAFALGLAKVPTVGASLASALESESDPEVQYRMALALGNMGYKDAQSVLTQIINQGLSDKNQSKQKVRGALHGLMILATFHNNKVESFDKVDTKQLLTYLKHQETQLEASYLLARAPLLDSDNMSPFLELLPELAPPAKANLIRALAKTKQRQVLPTLLKHLDSEHIGVRVNSIRSLANYQDNPVSIAGILQALTFDDTISQVTALQTVQAEWLKSPELLNSVNAKLKHDNSWVQSEALLALIRADKGDRKTAQQWLESDDSNHQRAAIAYYVKQNDKDKLKTLAESKRKIIANGAKQALTPEQETAKEASKTEDALPKLPAIVKLETTKGIITIKLFADTPYTSANFIELVENGFYNNTYFHRVIPNFVAQGGSKVGDGSGNVDYSIREELSYRSHLPGTVGMATIGKDTGGAQFFINTAPNIHLDSNYTIFGEVIDGMGVAIKLEQNDRVISAKTTTDQ</sequence>
<dbReference type="PRINTS" id="PR00153">
    <property type="entry name" value="CSAPPISMRASE"/>
</dbReference>
<dbReference type="RefSeq" id="WP_343987416.1">
    <property type="nucleotide sequence ID" value="NZ_BAAAFM010000003.1"/>
</dbReference>
<dbReference type="PROSITE" id="PS00170">
    <property type="entry name" value="CSA_PPIASE_1"/>
    <property type="match status" value="1"/>
</dbReference>
<dbReference type="PANTHER" id="PTHR45625:SF4">
    <property type="entry name" value="PEPTIDYLPROLYL ISOMERASE DOMAIN AND WD REPEAT-CONTAINING PROTEIN 1"/>
    <property type="match status" value="1"/>
</dbReference>
<dbReference type="SUPFAM" id="SSF50891">
    <property type="entry name" value="Cyclophilin-like"/>
    <property type="match status" value="1"/>
</dbReference>
<evidence type="ECO:0000256" key="4">
    <source>
        <dbReference type="ARBA" id="ARBA00023235"/>
    </source>
</evidence>
<protein>
    <recommendedName>
        <fullName evidence="2">peptidylprolyl isomerase</fullName>
        <ecNumber evidence="2">5.2.1.8</ecNumber>
    </recommendedName>
</protein>
<dbReference type="Gene3D" id="1.25.10.10">
    <property type="entry name" value="Leucine-rich Repeat Variant"/>
    <property type="match status" value="2"/>
</dbReference>
<dbReference type="PROSITE" id="PS50072">
    <property type="entry name" value="CSA_PPIASE_2"/>
    <property type="match status" value="1"/>
</dbReference>
<dbReference type="InterPro" id="IPR044666">
    <property type="entry name" value="Cyclophilin_A-like"/>
</dbReference>
<dbReference type="EMBL" id="BAAAFM010000003">
    <property type="protein sequence ID" value="GAA0204482.1"/>
    <property type="molecule type" value="Genomic_DNA"/>
</dbReference>